<organism evidence="1 2">
    <name type="scientific">Caballeronia mineralivorans PML1(12)</name>
    <dbReference type="NCBI Taxonomy" id="908627"/>
    <lineage>
        <taxon>Bacteria</taxon>
        <taxon>Pseudomonadati</taxon>
        <taxon>Pseudomonadota</taxon>
        <taxon>Betaproteobacteria</taxon>
        <taxon>Burkholderiales</taxon>
        <taxon>Burkholderiaceae</taxon>
        <taxon>Caballeronia</taxon>
    </lineage>
</organism>
<dbReference type="AlphaFoldDB" id="A0A0J1CXG9"/>
<protein>
    <submittedName>
        <fullName evidence="1">Uncharacterized protein</fullName>
    </submittedName>
</protein>
<dbReference type="Proteomes" id="UP000035963">
    <property type="component" value="Unassembled WGS sequence"/>
</dbReference>
<name>A0A0J1CXG9_9BURK</name>
<evidence type="ECO:0000313" key="2">
    <source>
        <dbReference type="Proteomes" id="UP000035963"/>
    </source>
</evidence>
<accession>A0A0J1CXG9</accession>
<comment type="caution">
    <text evidence="1">The sequence shown here is derived from an EMBL/GenBank/DDBJ whole genome shotgun (WGS) entry which is preliminary data.</text>
</comment>
<proteinExistence type="predicted"/>
<keyword evidence="2" id="KW-1185">Reference proteome</keyword>
<evidence type="ECO:0000313" key="1">
    <source>
        <dbReference type="EMBL" id="KLU25247.1"/>
    </source>
</evidence>
<gene>
    <name evidence="1" type="ORF">EOS_15925</name>
</gene>
<reference evidence="1 2" key="1">
    <citation type="journal article" date="2015" name="Genome Announc.">
        <title>Draft Genome Sequence of Burkholderia sp. Strain PML1(12), an Ectomycorrhizosphere-Inhabiting Bacterium with Effective Mineral-Weathering Ability.</title>
        <authorList>
            <person name="Uroz S."/>
            <person name="Oger P."/>
        </authorList>
    </citation>
    <scope>NUCLEOTIDE SEQUENCE [LARGE SCALE GENOMIC DNA]</scope>
    <source>
        <strain evidence="2">PML1(12)</strain>
    </source>
</reference>
<sequence length="74" mass="8264">MRNQASARHAYAKGFYRDVDPTVHVSGETFAQLPNAVGPVQRFRGQVTVSSRSALLMPCGRRADQVEHARRLIQ</sequence>
<dbReference type="EMBL" id="AEJF01000096">
    <property type="protein sequence ID" value="KLU25247.1"/>
    <property type="molecule type" value="Genomic_DNA"/>
</dbReference>